<dbReference type="Pfam" id="PF00293">
    <property type="entry name" value="NUDIX"/>
    <property type="match status" value="1"/>
</dbReference>
<evidence type="ECO:0000256" key="7">
    <source>
        <dbReference type="ARBA" id="ARBA00022842"/>
    </source>
</evidence>
<dbReference type="GO" id="GO:0005829">
    <property type="term" value="C:cytosol"/>
    <property type="evidence" value="ECO:0007669"/>
    <property type="project" value="TreeGrafter"/>
</dbReference>
<sequence>MSTAVSTGAVRAGVAFFGAESLNRVSFLRNDLEFVRSSLEHASTVFIPFVQGEAILSRGNELGICELKLQDEWFSLRPIVDRLLPLLNTEAARVQESGANLTFLGLKEGGDFSYKSQYRGSPYYAIDFRPSSTTLIQSKDLGPLLQAPQANRTSVLEMTNAQASLYSHARMYLDWLAKYNYCPGCGSVMYPVDAGTKMQCGNKDKNVHCNVRDARVNNVCFPRTDPVVIVAIATRDYSKICLARSKRRVHDTVLYSTIAGFMEPAETVENACSREIWEETGIKCHDINLVSTQPWPYPVNLMVGCVGLVDANGTDDKIDLTHDEELMDAQWFSTQDVVEALDKYNGTAVVQFREDITFPGKTAIAHQLIRFVCDKYKRSLASL</sequence>
<dbReference type="FunCoup" id="G8ZVX3">
    <property type="interactions" value="115"/>
</dbReference>
<evidence type="ECO:0000256" key="3">
    <source>
        <dbReference type="ARBA" id="ARBA00009595"/>
    </source>
</evidence>
<dbReference type="CDD" id="cd03429">
    <property type="entry name" value="NUDIX_NADH_pyrophosphatase_Nudt13"/>
    <property type="match status" value="1"/>
</dbReference>
<dbReference type="SUPFAM" id="SSF55811">
    <property type="entry name" value="Nudix"/>
    <property type="match status" value="1"/>
</dbReference>
<comment type="cofactor">
    <cofactor evidence="2">
        <name>Zn(2+)</name>
        <dbReference type="ChEBI" id="CHEBI:29105"/>
    </cofactor>
</comment>
<dbReference type="GO" id="GO:0035529">
    <property type="term" value="F:NADH pyrophosphatase activity"/>
    <property type="evidence" value="ECO:0007669"/>
    <property type="project" value="TreeGrafter"/>
</dbReference>
<dbReference type="KEGG" id="tdl:TDEL_0E05240"/>
<dbReference type="GO" id="GO:0006742">
    <property type="term" value="P:NADP+ catabolic process"/>
    <property type="evidence" value="ECO:0007669"/>
    <property type="project" value="TreeGrafter"/>
</dbReference>
<evidence type="ECO:0000256" key="1">
    <source>
        <dbReference type="ARBA" id="ARBA00001946"/>
    </source>
</evidence>
<dbReference type="InParanoid" id="G8ZVX3"/>
<dbReference type="PROSITE" id="PS51462">
    <property type="entry name" value="NUDIX"/>
    <property type="match status" value="1"/>
</dbReference>
<keyword evidence="6" id="KW-0378">Hydrolase</keyword>
<dbReference type="GeneID" id="11500888"/>
<accession>G8ZVX3</accession>
<comment type="cofactor">
    <cofactor evidence="1">
        <name>Mg(2+)</name>
        <dbReference type="ChEBI" id="CHEBI:18420"/>
    </cofactor>
</comment>
<evidence type="ECO:0000313" key="11">
    <source>
        <dbReference type="EMBL" id="CCE92767.1"/>
    </source>
</evidence>
<dbReference type="Gene3D" id="3.90.79.20">
    <property type="match status" value="1"/>
</dbReference>
<dbReference type="InterPro" id="IPR050241">
    <property type="entry name" value="NAD-cap_RNA_hydrolase_NudC"/>
</dbReference>
<organism evidence="11 12">
    <name type="scientific">Torulaspora delbrueckii</name>
    <name type="common">Yeast</name>
    <name type="synonym">Candida colliculosa</name>
    <dbReference type="NCBI Taxonomy" id="4950"/>
    <lineage>
        <taxon>Eukaryota</taxon>
        <taxon>Fungi</taxon>
        <taxon>Dikarya</taxon>
        <taxon>Ascomycota</taxon>
        <taxon>Saccharomycotina</taxon>
        <taxon>Saccharomycetes</taxon>
        <taxon>Saccharomycetales</taxon>
        <taxon>Saccharomycetaceae</taxon>
        <taxon>Torulaspora</taxon>
    </lineage>
</organism>
<keyword evidence="7" id="KW-0460">Magnesium</keyword>
<evidence type="ECO:0000256" key="8">
    <source>
        <dbReference type="ARBA" id="ARBA00023027"/>
    </source>
</evidence>
<dbReference type="AlphaFoldDB" id="G8ZVX3"/>
<dbReference type="PANTHER" id="PTHR42904:SF6">
    <property type="entry name" value="NAD-CAPPED RNA HYDROLASE NUDT12"/>
    <property type="match status" value="1"/>
</dbReference>
<dbReference type="STRING" id="1076872.G8ZVX3"/>
<protein>
    <recommendedName>
        <fullName evidence="4">NAD(+) diphosphatase</fullName>
        <ecNumber evidence="4">3.6.1.22</ecNumber>
    </recommendedName>
</protein>
<dbReference type="GO" id="GO:0046872">
    <property type="term" value="F:metal ion binding"/>
    <property type="evidence" value="ECO:0007669"/>
    <property type="project" value="UniProtKB-KW"/>
</dbReference>
<evidence type="ECO:0000256" key="5">
    <source>
        <dbReference type="ARBA" id="ARBA00022723"/>
    </source>
</evidence>
<evidence type="ECO:0000256" key="6">
    <source>
        <dbReference type="ARBA" id="ARBA00022801"/>
    </source>
</evidence>
<dbReference type="InterPro" id="IPR020084">
    <property type="entry name" value="NUDIX_hydrolase_CS"/>
</dbReference>
<dbReference type="GO" id="GO:0019677">
    <property type="term" value="P:NAD+ catabolic process"/>
    <property type="evidence" value="ECO:0007669"/>
    <property type="project" value="TreeGrafter"/>
</dbReference>
<evidence type="ECO:0000256" key="2">
    <source>
        <dbReference type="ARBA" id="ARBA00001947"/>
    </source>
</evidence>
<keyword evidence="12" id="KW-1185">Reference proteome</keyword>
<dbReference type="GO" id="GO:0000210">
    <property type="term" value="F:NAD+ diphosphatase activity"/>
    <property type="evidence" value="ECO:0007669"/>
    <property type="project" value="EnsemblFungi"/>
</dbReference>
<dbReference type="InterPro" id="IPR015797">
    <property type="entry name" value="NUDIX_hydrolase-like_dom_sf"/>
</dbReference>
<dbReference type="Gene3D" id="3.90.79.10">
    <property type="entry name" value="Nucleoside Triphosphate Pyrophosphohydrolase"/>
    <property type="match status" value="1"/>
</dbReference>
<dbReference type="eggNOG" id="KOG3084">
    <property type="taxonomic scope" value="Eukaryota"/>
</dbReference>
<dbReference type="EC" id="3.6.1.22" evidence="4"/>
<dbReference type="RefSeq" id="XP_003681978.1">
    <property type="nucleotide sequence ID" value="XM_003681930.1"/>
</dbReference>
<evidence type="ECO:0000256" key="9">
    <source>
        <dbReference type="ARBA" id="ARBA00023679"/>
    </source>
</evidence>
<comment type="catalytic activity">
    <reaction evidence="9">
        <text>a 5'-end NAD(+)-phospho-ribonucleoside in mRNA + H2O = a 5'-end phospho-adenosine-phospho-ribonucleoside in mRNA + beta-nicotinamide D-ribonucleotide + 2 H(+)</text>
        <dbReference type="Rhea" id="RHEA:60876"/>
        <dbReference type="Rhea" id="RHEA-COMP:15698"/>
        <dbReference type="Rhea" id="RHEA-COMP:15719"/>
        <dbReference type="ChEBI" id="CHEBI:14649"/>
        <dbReference type="ChEBI" id="CHEBI:15377"/>
        <dbReference type="ChEBI" id="CHEBI:15378"/>
        <dbReference type="ChEBI" id="CHEBI:144029"/>
        <dbReference type="ChEBI" id="CHEBI:144051"/>
    </reaction>
    <physiologicalReaction direction="left-to-right" evidence="9">
        <dbReference type="Rhea" id="RHEA:60877"/>
    </physiologicalReaction>
</comment>
<comment type="similarity">
    <text evidence="3">Belongs to the Nudix hydrolase family. NudC subfamily.</text>
</comment>
<evidence type="ECO:0000256" key="4">
    <source>
        <dbReference type="ARBA" id="ARBA00012381"/>
    </source>
</evidence>
<evidence type="ECO:0000259" key="10">
    <source>
        <dbReference type="PROSITE" id="PS51462"/>
    </source>
</evidence>
<dbReference type="HOGENOM" id="CLU_037162_0_2_1"/>
<reference evidence="11 12" key="1">
    <citation type="journal article" date="2011" name="Proc. Natl. Acad. Sci. U.S.A.">
        <title>Evolutionary erosion of yeast sex chromosomes by mating-type switching accidents.</title>
        <authorList>
            <person name="Gordon J.L."/>
            <person name="Armisen D."/>
            <person name="Proux-Wera E."/>
            <person name="Oheigeartaigh S.S."/>
            <person name="Byrne K.P."/>
            <person name="Wolfe K.H."/>
        </authorList>
    </citation>
    <scope>NUCLEOTIDE SEQUENCE [LARGE SCALE GENOMIC DNA]</scope>
    <source>
        <strain evidence="12">ATCC 10662 / CBS 1146 / NBRC 0425 / NCYC 2629 / NRRL Y-866</strain>
    </source>
</reference>
<dbReference type="GO" id="GO:0110155">
    <property type="term" value="P:NAD-cap decapping"/>
    <property type="evidence" value="ECO:0007669"/>
    <property type="project" value="EnsemblFungi"/>
</dbReference>
<feature type="domain" description="Nudix hydrolase" evidence="10">
    <location>
        <begin position="222"/>
        <end position="354"/>
    </location>
</feature>
<name>G8ZVX3_TORDE</name>
<dbReference type="InterPro" id="IPR049734">
    <property type="entry name" value="NudC-like_C"/>
</dbReference>
<dbReference type="Proteomes" id="UP000005627">
    <property type="component" value="Chromosome 5"/>
</dbReference>
<gene>
    <name evidence="11" type="primary">TDEL0E05240</name>
    <name evidence="11" type="ORF">TDEL_0E05240</name>
</gene>
<dbReference type="GO" id="GO:0005777">
    <property type="term" value="C:peroxisome"/>
    <property type="evidence" value="ECO:0007669"/>
    <property type="project" value="EnsemblFungi"/>
</dbReference>
<keyword evidence="8" id="KW-0520">NAD</keyword>
<dbReference type="OrthoDB" id="10249612at2759"/>
<dbReference type="PROSITE" id="PS00893">
    <property type="entry name" value="NUDIX_BOX"/>
    <property type="match status" value="1"/>
</dbReference>
<evidence type="ECO:0000313" key="12">
    <source>
        <dbReference type="Proteomes" id="UP000005627"/>
    </source>
</evidence>
<proteinExistence type="inferred from homology"/>
<dbReference type="PANTHER" id="PTHR42904">
    <property type="entry name" value="NUDIX HYDROLASE, NUDC SUBFAMILY"/>
    <property type="match status" value="1"/>
</dbReference>
<dbReference type="EMBL" id="HE616746">
    <property type="protein sequence ID" value="CCE92767.1"/>
    <property type="molecule type" value="Genomic_DNA"/>
</dbReference>
<dbReference type="InterPro" id="IPR000086">
    <property type="entry name" value="NUDIX_hydrolase_dom"/>
</dbReference>
<keyword evidence="5" id="KW-0479">Metal-binding</keyword>